<dbReference type="AlphaFoldDB" id="A0A0J7B183"/>
<reference evidence="3" key="1">
    <citation type="journal article" date="2010" name="Genome Res.">
        <title>Population genomic sequencing of Coccidioides fungi reveals recent hybridization and transposon control.</title>
        <authorList>
            <person name="Neafsey D.E."/>
            <person name="Barker B.M."/>
            <person name="Sharpton T.J."/>
            <person name="Stajich J.E."/>
            <person name="Park D.J."/>
            <person name="Whiston E."/>
            <person name="Hung C.-Y."/>
            <person name="McMahan C."/>
            <person name="White J."/>
            <person name="Sykes S."/>
            <person name="Heiman D."/>
            <person name="Young S."/>
            <person name="Zeng Q."/>
            <person name="Abouelleil A."/>
            <person name="Aftuck L."/>
            <person name="Bessette D."/>
            <person name="Brown A."/>
            <person name="FitzGerald M."/>
            <person name="Lui A."/>
            <person name="Macdonald J.P."/>
            <person name="Priest M."/>
            <person name="Orbach M.J."/>
            <person name="Galgiani J.N."/>
            <person name="Kirkland T.N."/>
            <person name="Cole G.T."/>
            <person name="Birren B.W."/>
            <person name="Henn M.R."/>
            <person name="Taylor J.W."/>
            <person name="Rounsley S.D."/>
        </authorList>
    </citation>
    <scope>NUCLEOTIDE SEQUENCE [LARGE SCALE GENOMIC DNA]</scope>
    <source>
        <strain evidence="3">RMSCC 2394</strain>
    </source>
</reference>
<dbReference type="EMBL" id="DS028094">
    <property type="protein sequence ID" value="KMP03542.1"/>
    <property type="molecule type" value="Genomic_DNA"/>
</dbReference>
<evidence type="ECO:0000256" key="1">
    <source>
        <dbReference type="SAM" id="MobiDB-lite"/>
    </source>
</evidence>
<organism evidence="2 3">
    <name type="scientific">Coccidioides immitis RMSCC 2394</name>
    <dbReference type="NCBI Taxonomy" id="404692"/>
    <lineage>
        <taxon>Eukaryota</taxon>
        <taxon>Fungi</taxon>
        <taxon>Dikarya</taxon>
        <taxon>Ascomycota</taxon>
        <taxon>Pezizomycotina</taxon>
        <taxon>Eurotiomycetes</taxon>
        <taxon>Eurotiomycetidae</taxon>
        <taxon>Onygenales</taxon>
        <taxon>Onygenaceae</taxon>
        <taxon>Coccidioides</taxon>
    </lineage>
</organism>
<gene>
    <name evidence="2" type="ORF">CIRG_03233</name>
</gene>
<feature type="region of interest" description="Disordered" evidence="1">
    <location>
        <begin position="17"/>
        <end position="50"/>
    </location>
</feature>
<proteinExistence type="predicted"/>
<sequence length="151" mass="16397">MECEKKLERLKQFAPAAAANASKLPRLRNSSSSNFATASGTDPPRRAWRHQSGRSLAANVLLYYLDNNGLATRNSSSDLSSLKHHTAQEMYKVPKNSGYFAARNTQGRLIGYVVKGLGLVDVVTPVAPKGEFGKPLGFPDLTTLNGVETDF</sequence>
<evidence type="ECO:0000313" key="2">
    <source>
        <dbReference type="EMBL" id="KMP03542.1"/>
    </source>
</evidence>
<accession>A0A0J7B183</accession>
<protein>
    <submittedName>
        <fullName evidence="2">Uncharacterized protein</fullName>
    </submittedName>
</protein>
<dbReference type="Proteomes" id="UP000054565">
    <property type="component" value="Unassembled WGS sequence"/>
</dbReference>
<name>A0A0J7B183_COCIT</name>
<feature type="compositionally biased region" description="Polar residues" evidence="1">
    <location>
        <begin position="28"/>
        <end position="40"/>
    </location>
</feature>
<evidence type="ECO:0000313" key="3">
    <source>
        <dbReference type="Proteomes" id="UP000054565"/>
    </source>
</evidence>